<dbReference type="EMBL" id="VLKE01000001">
    <property type="protein sequence ID" value="TWH69865.1"/>
    <property type="molecule type" value="Genomic_DNA"/>
</dbReference>
<keyword evidence="2" id="KW-1185">Reference proteome</keyword>
<evidence type="ECO:0000313" key="1">
    <source>
        <dbReference type="EMBL" id="TWH69865.1"/>
    </source>
</evidence>
<gene>
    <name evidence="1" type="ORF">JD77_04880</name>
</gene>
<comment type="caution">
    <text evidence="1">The sequence shown here is derived from an EMBL/GenBank/DDBJ whole genome shotgun (WGS) entry which is preliminary data.</text>
</comment>
<dbReference type="AlphaFoldDB" id="A0A562IGK5"/>
<proteinExistence type="predicted"/>
<name>A0A562IGK5_MICOL</name>
<accession>A0A562IGK5</accession>
<organism evidence="1 2">
    <name type="scientific">Micromonospora olivasterospora</name>
    <dbReference type="NCBI Taxonomy" id="1880"/>
    <lineage>
        <taxon>Bacteria</taxon>
        <taxon>Bacillati</taxon>
        <taxon>Actinomycetota</taxon>
        <taxon>Actinomycetes</taxon>
        <taxon>Micromonosporales</taxon>
        <taxon>Micromonosporaceae</taxon>
        <taxon>Micromonospora</taxon>
    </lineage>
</organism>
<dbReference type="Proteomes" id="UP000319825">
    <property type="component" value="Unassembled WGS sequence"/>
</dbReference>
<reference evidence="1 2" key="1">
    <citation type="submission" date="2019-07" db="EMBL/GenBank/DDBJ databases">
        <title>R&amp;d 2014.</title>
        <authorList>
            <person name="Klenk H.-P."/>
        </authorList>
    </citation>
    <scope>NUCLEOTIDE SEQUENCE [LARGE SCALE GENOMIC DNA]</scope>
    <source>
        <strain evidence="1 2">DSM 43868</strain>
    </source>
</reference>
<evidence type="ECO:0000313" key="2">
    <source>
        <dbReference type="Proteomes" id="UP000319825"/>
    </source>
</evidence>
<protein>
    <submittedName>
        <fullName evidence="1">Uncharacterized protein</fullName>
    </submittedName>
</protein>
<sequence length="142" mass="15720">MGLLSKGDRVTVGVIAARGEGERTREYLRRFVDRLGLSGVRSGALAGAAVVDGDLDGYRRSVERNLVPSMRAGYRLLEVFSRRPDVFHALLATPPGWRMFVRFCQGRASFEETLTRAPVRAGLALLDRLPPARQVRRRVAVG</sequence>